<feature type="transmembrane region" description="Helical" evidence="9">
    <location>
        <begin position="643"/>
        <end position="662"/>
    </location>
</feature>
<organism evidence="11 12">
    <name type="scientific">Dioszegia hungarica</name>
    <dbReference type="NCBI Taxonomy" id="4972"/>
    <lineage>
        <taxon>Eukaryota</taxon>
        <taxon>Fungi</taxon>
        <taxon>Dikarya</taxon>
        <taxon>Basidiomycota</taxon>
        <taxon>Agaricomycotina</taxon>
        <taxon>Tremellomycetes</taxon>
        <taxon>Tremellales</taxon>
        <taxon>Bulleribasidiaceae</taxon>
        <taxon>Dioszegia</taxon>
    </lineage>
</organism>
<comment type="caution">
    <text evidence="11">The sequence shown here is derived from an EMBL/GenBank/DDBJ whole genome shotgun (WGS) entry which is preliminary data.</text>
</comment>
<dbReference type="InterPro" id="IPR002937">
    <property type="entry name" value="Amino_oxidase"/>
</dbReference>
<feature type="domain" description="Amine oxidase" evidence="10">
    <location>
        <begin position="17"/>
        <end position="359"/>
    </location>
</feature>
<dbReference type="InterPro" id="IPR036188">
    <property type="entry name" value="FAD/NAD-bd_sf"/>
</dbReference>
<evidence type="ECO:0000256" key="3">
    <source>
        <dbReference type="ARBA" id="ARBA00006046"/>
    </source>
</evidence>
<evidence type="ECO:0000313" key="11">
    <source>
        <dbReference type="EMBL" id="KAI9637200.1"/>
    </source>
</evidence>
<evidence type="ECO:0000256" key="1">
    <source>
        <dbReference type="ARBA" id="ARBA00001911"/>
    </source>
</evidence>
<dbReference type="GeneID" id="77731487"/>
<keyword evidence="9" id="KW-0812">Transmembrane</keyword>
<dbReference type="PANTHER" id="PTHR43734:SF1">
    <property type="entry name" value="PHYTOENE DESATURASE"/>
    <property type="match status" value="1"/>
</dbReference>
<name>A0AA38LVF0_9TREE</name>
<comment type="pathway">
    <text evidence="2 8">Carotenoid biosynthesis.</text>
</comment>
<reference evidence="11" key="1">
    <citation type="journal article" date="2022" name="G3 (Bethesda)">
        <title>High quality genome of the basidiomycete yeast Dioszegia hungarica PDD-24b-2 isolated from cloud water.</title>
        <authorList>
            <person name="Jarrige D."/>
            <person name="Haridas S."/>
            <person name="Bleykasten-Grosshans C."/>
            <person name="Joly M."/>
            <person name="Nadalig T."/>
            <person name="Sancelme M."/>
            <person name="Vuilleumier S."/>
            <person name="Grigoriev I.V."/>
            <person name="Amato P."/>
            <person name="Bringel F."/>
        </authorList>
    </citation>
    <scope>NUCLEOTIDE SEQUENCE</scope>
    <source>
        <strain evidence="11">PDD-24b-2</strain>
    </source>
</reference>
<dbReference type="GO" id="GO:0016117">
    <property type="term" value="P:carotenoid biosynthetic process"/>
    <property type="evidence" value="ECO:0007669"/>
    <property type="project" value="UniProtKB-KW"/>
</dbReference>
<keyword evidence="9" id="KW-1133">Transmembrane helix</keyword>
<keyword evidence="6 8" id="KW-0560">Oxidoreductase</keyword>
<dbReference type="Gene3D" id="3.50.50.60">
    <property type="entry name" value="FAD/NAD(P)-binding domain"/>
    <property type="match status" value="2"/>
</dbReference>
<sequence length="719" mass="78835">MSTQTKPTAIVIGAGVGGIATAARLAHAGYQVTVYEKNEFAGGRCSLIHHEGYRFDQGPSLLLLPPLFHQLYNDLGEKLEDHIELIQCNPNYIIHYHDGEKIMLTSNRAQMEQEAEKWDGPGGAKRLEGFLAEARKHGEVSYDQVLGKNFPSIFSILRPKFFMHVLDLHPFATVYGRCARWFKTERMRRAFSFASMYLGSSPFDAPGTYSLLQWSETCEGIWYPKGGFYQVPASVKRIAEKNGAKFHLSTPVKCVTYDSNNKATGVLLVNGQKHNADVVVVNSDLTWSYNNLFVKEGEEGTGKTLADANSNGTPVSKKELLDPKKANSLVQKPHSCSSISFYWAMDRKLDDLKGHNIFLAEEYKASFDDIFRDRSMPREPSFYINVPSRIDPTAAPEGKDSLVVLVPVGHLSPGKKGSDPDDEGADQDWPGLVERARKQIIEIVEERLGITGLKDMILWEEVNTPLTWREKFNLTHGSILGITHDFFNVLSFRHQSRHPKLSGAYFVGASAHPGTGVPIAIAGSKLCAETIMRDSGINLPSTYTAKPPVATSDLDRPRSQNLIHYFERTVLGLAPFVTGALIASSILAIAALATGLITLPAIIKFLGLESHVARYLPSYGLEGAQGWEKYSPLSAKSNGLLGSYGWTAPIILLNLVMAYMTLSGAGKKAQPVAYKAGREEVVGMPVPIDARKPVMVGHKGAVGMPVPIDANGPVLARAL</sequence>
<evidence type="ECO:0000313" key="12">
    <source>
        <dbReference type="Proteomes" id="UP001164286"/>
    </source>
</evidence>
<dbReference type="NCBIfam" id="TIGR02734">
    <property type="entry name" value="crtI_fam"/>
    <property type="match status" value="1"/>
</dbReference>
<dbReference type="PROSITE" id="PS00982">
    <property type="entry name" value="PHYTOENE_DH"/>
    <property type="match status" value="1"/>
</dbReference>
<gene>
    <name evidence="11" type="ORF">MKK02DRAFT_43118</name>
</gene>
<dbReference type="Pfam" id="PF01593">
    <property type="entry name" value="Amino_oxidase"/>
    <property type="match status" value="1"/>
</dbReference>
<evidence type="ECO:0000256" key="9">
    <source>
        <dbReference type="SAM" id="Phobius"/>
    </source>
</evidence>
<evidence type="ECO:0000256" key="2">
    <source>
        <dbReference type="ARBA" id="ARBA00004829"/>
    </source>
</evidence>
<proteinExistence type="inferred from homology"/>
<evidence type="ECO:0000256" key="4">
    <source>
        <dbReference type="ARBA" id="ARBA00013293"/>
    </source>
</evidence>
<accession>A0AA38LVF0</accession>
<keyword evidence="12" id="KW-1185">Reference proteome</keyword>
<keyword evidence="9" id="KW-0472">Membrane</keyword>
<evidence type="ECO:0000256" key="6">
    <source>
        <dbReference type="ARBA" id="ARBA00023002"/>
    </source>
</evidence>
<dbReference type="GO" id="GO:0016166">
    <property type="term" value="F:phytoene dehydrogenase activity"/>
    <property type="evidence" value="ECO:0007669"/>
    <property type="project" value="UniProtKB-ARBA"/>
</dbReference>
<evidence type="ECO:0000256" key="8">
    <source>
        <dbReference type="RuleBase" id="RU362075"/>
    </source>
</evidence>
<comment type="similarity">
    <text evidence="3 8">Belongs to the carotenoid/retinoid oxidoreductase family.</text>
</comment>
<dbReference type="PANTHER" id="PTHR43734">
    <property type="entry name" value="PHYTOENE DESATURASE"/>
    <property type="match status" value="1"/>
</dbReference>
<dbReference type="EMBL" id="JAKWFO010000004">
    <property type="protein sequence ID" value="KAI9637200.1"/>
    <property type="molecule type" value="Genomic_DNA"/>
</dbReference>
<evidence type="ECO:0000256" key="7">
    <source>
        <dbReference type="ARBA" id="ARBA00034551"/>
    </source>
</evidence>
<keyword evidence="5 8" id="KW-0125">Carotenoid biosynthesis</keyword>
<dbReference type="InterPro" id="IPR008150">
    <property type="entry name" value="Phytoene_DH_bac_CS"/>
</dbReference>
<evidence type="ECO:0000259" key="10">
    <source>
        <dbReference type="Pfam" id="PF01593"/>
    </source>
</evidence>
<dbReference type="AlphaFoldDB" id="A0AA38LVF0"/>
<comment type="cofactor">
    <cofactor evidence="1">
        <name>NAD(+)</name>
        <dbReference type="ChEBI" id="CHEBI:57540"/>
    </cofactor>
</comment>
<dbReference type="RefSeq" id="XP_052946977.1">
    <property type="nucleotide sequence ID" value="XM_053092282.1"/>
</dbReference>
<evidence type="ECO:0000256" key="5">
    <source>
        <dbReference type="ARBA" id="ARBA00022746"/>
    </source>
</evidence>
<feature type="transmembrane region" description="Helical" evidence="9">
    <location>
        <begin position="570"/>
        <end position="603"/>
    </location>
</feature>
<dbReference type="Proteomes" id="UP001164286">
    <property type="component" value="Unassembled WGS sequence"/>
</dbReference>
<protein>
    <recommendedName>
        <fullName evidence="4">Phytoene desaturase</fullName>
    </recommendedName>
    <alternativeName>
        <fullName evidence="7">Phytoene desaturase (3,4-didehydrolycopene-forming)</fullName>
    </alternativeName>
</protein>
<dbReference type="InterPro" id="IPR014105">
    <property type="entry name" value="Carotenoid/retinoid_OxRdtase"/>
</dbReference>
<dbReference type="FunFam" id="3.50.50.60:FF:000171">
    <property type="entry name" value="zeta-carotene-forming phytoene desaturase"/>
    <property type="match status" value="1"/>
</dbReference>
<dbReference type="SUPFAM" id="SSF51905">
    <property type="entry name" value="FAD/NAD(P)-binding domain"/>
    <property type="match status" value="1"/>
</dbReference>